<comment type="subcellular location">
    <subcellularLocation>
        <location evidence="3">Cytoplasm</location>
    </subcellularLocation>
    <subcellularLocation>
        <location evidence="2 11 12">Nucleus</location>
    </subcellularLocation>
</comment>
<evidence type="ECO:0000256" key="1">
    <source>
        <dbReference type="ARBA" id="ARBA00003263"/>
    </source>
</evidence>
<evidence type="ECO:0000256" key="4">
    <source>
        <dbReference type="ARBA" id="ARBA00008161"/>
    </source>
</evidence>
<keyword evidence="8 11" id="KW-0371">Homeobox</keyword>
<evidence type="ECO:0000256" key="11">
    <source>
        <dbReference type="PROSITE-ProRule" id="PRU00108"/>
    </source>
</evidence>
<evidence type="ECO:0000256" key="13">
    <source>
        <dbReference type="SAM" id="MobiDB-lite"/>
    </source>
</evidence>
<evidence type="ECO:0000313" key="16">
    <source>
        <dbReference type="Proteomes" id="UP000324091"/>
    </source>
</evidence>
<feature type="domain" description="Homeobox" evidence="14">
    <location>
        <begin position="187"/>
        <end position="238"/>
    </location>
</feature>
<proteinExistence type="inferred from homology"/>
<dbReference type="EMBL" id="RHFK02000008">
    <property type="protein sequence ID" value="TWW72087.1"/>
    <property type="molecule type" value="Genomic_DNA"/>
</dbReference>
<dbReference type="CDD" id="cd00086">
    <property type="entry name" value="homeodomain"/>
    <property type="match status" value="1"/>
</dbReference>
<gene>
    <name evidence="15" type="ORF">D4764_16G0005840</name>
</gene>
<feature type="compositionally biased region" description="Polar residues" evidence="13">
    <location>
        <begin position="628"/>
        <end position="637"/>
    </location>
</feature>
<dbReference type="GO" id="GO:0005634">
    <property type="term" value="C:nucleus"/>
    <property type="evidence" value="ECO:0007669"/>
    <property type="project" value="UniProtKB-SubCell"/>
</dbReference>
<dbReference type="PROSITE" id="PS00027">
    <property type="entry name" value="HOMEOBOX_1"/>
    <property type="match status" value="1"/>
</dbReference>
<keyword evidence="6" id="KW-0805">Transcription regulation</keyword>
<dbReference type="InterPro" id="IPR031701">
    <property type="entry name" value="SIX1_SD"/>
</dbReference>
<dbReference type="FunFam" id="1.10.10.60:FF:000085">
    <property type="entry name" value="SIX homeobox 5"/>
    <property type="match status" value="1"/>
</dbReference>
<evidence type="ECO:0000256" key="5">
    <source>
        <dbReference type="ARBA" id="ARBA00022473"/>
    </source>
</evidence>
<dbReference type="PROSITE" id="PS50071">
    <property type="entry name" value="HOMEOBOX_2"/>
    <property type="match status" value="1"/>
</dbReference>
<evidence type="ECO:0000256" key="2">
    <source>
        <dbReference type="ARBA" id="ARBA00004123"/>
    </source>
</evidence>
<dbReference type="Pfam" id="PF16878">
    <property type="entry name" value="SIX1_SD"/>
    <property type="match status" value="1"/>
</dbReference>
<dbReference type="InterPro" id="IPR017970">
    <property type="entry name" value="Homeobox_CS"/>
</dbReference>
<dbReference type="GO" id="GO:0000978">
    <property type="term" value="F:RNA polymerase II cis-regulatory region sequence-specific DNA binding"/>
    <property type="evidence" value="ECO:0007669"/>
    <property type="project" value="TreeGrafter"/>
</dbReference>
<comment type="similarity">
    <text evidence="4">Belongs to the SIX/Sine oculis homeobox family.</text>
</comment>
<dbReference type="SUPFAM" id="SSF46689">
    <property type="entry name" value="Homeodomain-like"/>
    <property type="match status" value="1"/>
</dbReference>
<dbReference type="GO" id="GO:0005667">
    <property type="term" value="C:transcription regulator complex"/>
    <property type="evidence" value="ECO:0007669"/>
    <property type="project" value="TreeGrafter"/>
</dbReference>
<dbReference type="AlphaFoldDB" id="A0A5C6P1W7"/>
<evidence type="ECO:0000259" key="14">
    <source>
        <dbReference type="PROSITE" id="PS50071"/>
    </source>
</evidence>
<dbReference type="Gene3D" id="1.10.10.60">
    <property type="entry name" value="Homeodomain-like"/>
    <property type="match status" value="1"/>
</dbReference>
<feature type="DNA-binding region" description="Homeobox" evidence="11">
    <location>
        <begin position="189"/>
        <end position="239"/>
    </location>
</feature>
<feature type="region of interest" description="Disordered" evidence="13">
    <location>
        <begin position="227"/>
        <end position="286"/>
    </location>
</feature>
<dbReference type="InterPro" id="IPR009057">
    <property type="entry name" value="Homeodomain-like_sf"/>
</dbReference>
<dbReference type="GO" id="GO:0000981">
    <property type="term" value="F:DNA-binding transcription factor activity, RNA polymerase II-specific"/>
    <property type="evidence" value="ECO:0007669"/>
    <property type="project" value="InterPro"/>
</dbReference>
<name>A0A5C6P1W7_9TELE</name>
<dbReference type="PANTHER" id="PTHR10390:SF64">
    <property type="entry name" value="HOMEOBOX PROTEIN SIX4-RELATED"/>
    <property type="match status" value="1"/>
</dbReference>
<accession>A0A5C6P1W7</accession>
<feature type="compositionally biased region" description="Polar residues" evidence="13">
    <location>
        <begin position="560"/>
        <end position="573"/>
    </location>
</feature>
<evidence type="ECO:0000256" key="7">
    <source>
        <dbReference type="ARBA" id="ARBA00023125"/>
    </source>
</evidence>
<dbReference type="GO" id="GO:0005737">
    <property type="term" value="C:cytoplasm"/>
    <property type="evidence" value="ECO:0007669"/>
    <property type="project" value="UniProtKB-SubCell"/>
</dbReference>
<keyword evidence="16" id="KW-1185">Reference proteome</keyword>
<evidence type="ECO:0000256" key="10">
    <source>
        <dbReference type="ARBA" id="ARBA00023242"/>
    </source>
</evidence>
<evidence type="ECO:0000256" key="8">
    <source>
        <dbReference type="ARBA" id="ARBA00023155"/>
    </source>
</evidence>
<evidence type="ECO:0000256" key="3">
    <source>
        <dbReference type="ARBA" id="ARBA00004496"/>
    </source>
</evidence>
<keyword evidence="7 11" id="KW-0238">DNA-binding</keyword>
<feature type="region of interest" description="Disordered" evidence="13">
    <location>
        <begin position="545"/>
        <end position="584"/>
    </location>
</feature>
<protein>
    <submittedName>
        <fullName evidence="15">Homeobox protein SIX4</fullName>
    </submittedName>
</protein>
<reference evidence="15 16" key="1">
    <citation type="submission" date="2019-04" db="EMBL/GenBank/DDBJ databases">
        <title>Chromosome genome assembly for Takifugu flavidus.</title>
        <authorList>
            <person name="Xiao S."/>
        </authorList>
    </citation>
    <scope>NUCLEOTIDE SEQUENCE [LARGE SCALE GENOMIC DNA]</scope>
    <source>
        <strain evidence="15">HTHZ2018</strain>
        <tissue evidence="15">Muscle</tissue>
    </source>
</reference>
<dbReference type="Pfam" id="PF00046">
    <property type="entry name" value="Homeodomain"/>
    <property type="match status" value="1"/>
</dbReference>
<evidence type="ECO:0000256" key="6">
    <source>
        <dbReference type="ARBA" id="ARBA00023015"/>
    </source>
</evidence>
<feature type="compositionally biased region" description="Basic and acidic residues" evidence="13">
    <location>
        <begin position="235"/>
        <end position="265"/>
    </location>
</feature>
<evidence type="ECO:0000256" key="12">
    <source>
        <dbReference type="RuleBase" id="RU000682"/>
    </source>
</evidence>
<evidence type="ECO:0000256" key="9">
    <source>
        <dbReference type="ARBA" id="ARBA00023163"/>
    </source>
</evidence>
<keyword evidence="5" id="KW-0217">Developmental protein</keyword>
<dbReference type="SMART" id="SM00389">
    <property type="entry name" value="HOX"/>
    <property type="match status" value="1"/>
</dbReference>
<sequence>MSSSSAGEVTIANDIKRENVKEVDTRECIKFVALDAAELSMERTTPNTDAVRTELLVSAASSLAFSPEQVACVCEALQQGGNVDRLARFLWSLPQSDLLRGNESILKAQALVAFHQARYQEMYSVLENHSFSPSNHTFLQDLWYKARYTEAEKARGRSLGAVDKYRIRRKYPLPRTIWDGEETVYCFKERSRNALKDMYNQNRYPSPAEKRNLAKITGLSLTQVSNWFKNRRQRDRNPSEAQSKSESDGNHSTEDESSKGQEELSPRPLSNSSDGVITHGTLPIQTGPLESSAVIQQIGDIKLPPGSNSGGLYNGSLVTSNASPAVFHNGGSSYLHAPGNLLFNGLNLGIQPLAFNPLRPSGGMLLGGSEVDMQLQTGQEKGLGGSAEDSALQYASYAGCVNGAEVKMEGVHTMAAQNGGSSVLTFSSSSGALQLGGYSLVQAPSGVPEGDGSSLLSSEVGLPSLQLPSASSSSTITQGNMSLNNAVVSSSNEDSFQHQDKLTMPSLHHSTVLYNMSSAVQPSIKKEPLEGGVYSSYHPGLHLDSSGHLRYSAPSADEVPSSQGPTTTTEVNASSSSSSEPEVYTTLTISTPLMTQTDPNSHHLRSTEYLGSHEVHGPESSHLIGPGMNNSYMNLSENKVGGPGSGGMNEMVRVMCEEMDAVEGKELAKLQTVQMKEDMADI</sequence>
<comment type="caution">
    <text evidence="15">The sequence shown here is derived from an EMBL/GenBank/DDBJ whole genome shotgun (WGS) entry which is preliminary data.</text>
</comment>
<organism evidence="15 16">
    <name type="scientific">Takifugu flavidus</name>
    <name type="common">sansaifugu</name>
    <dbReference type="NCBI Taxonomy" id="433684"/>
    <lineage>
        <taxon>Eukaryota</taxon>
        <taxon>Metazoa</taxon>
        <taxon>Chordata</taxon>
        <taxon>Craniata</taxon>
        <taxon>Vertebrata</taxon>
        <taxon>Euteleostomi</taxon>
        <taxon>Actinopterygii</taxon>
        <taxon>Neopterygii</taxon>
        <taxon>Teleostei</taxon>
        <taxon>Neoteleostei</taxon>
        <taxon>Acanthomorphata</taxon>
        <taxon>Eupercaria</taxon>
        <taxon>Tetraodontiformes</taxon>
        <taxon>Tetradontoidea</taxon>
        <taxon>Tetraodontidae</taxon>
        <taxon>Takifugu</taxon>
    </lineage>
</organism>
<keyword evidence="9" id="KW-0804">Transcription</keyword>
<dbReference type="InterPro" id="IPR001356">
    <property type="entry name" value="HD"/>
</dbReference>
<keyword evidence="10 11" id="KW-0539">Nucleus</keyword>
<dbReference type="PANTHER" id="PTHR10390">
    <property type="entry name" value="HOMEOBOX PROTEIN SIX"/>
    <property type="match status" value="1"/>
</dbReference>
<evidence type="ECO:0000313" key="15">
    <source>
        <dbReference type="EMBL" id="TWW72087.1"/>
    </source>
</evidence>
<comment type="function">
    <text evidence="1">Sequence-specific transcription factor which is part of a developmental regulatory system that provides cells with specific positional identities on the anterior-posterior axis.</text>
</comment>
<dbReference type="Proteomes" id="UP000324091">
    <property type="component" value="Chromosome 16"/>
</dbReference>
<feature type="region of interest" description="Disordered" evidence="13">
    <location>
        <begin position="612"/>
        <end position="643"/>
    </location>
</feature>